<evidence type="ECO:0000313" key="1">
    <source>
        <dbReference type="EMBL" id="KAK7414563.1"/>
    </source>
</evidence>
<dbReference type="EMBL" id="JAZAVJ010000100">
    <property type="protein sequence ID" value="KAK7414563.1"/>
    <property type="molecule type" value="Genomic_DNA"/>
</dbReference>
<sequence>MREFYITKIRLVISYACGAWFQHLGDLPLKWGISKLVLRKLRSIQYGCLIASPSPIELALSEPGYDTMDKITNTPHIALNPEKPHPFKKLETVVRQVEREACAALLNSGKESHEEGSNWSNPVVRNRAINKCAAKRAYAQ</sequence>
<protein>
    <submittedName>
        <fullName evidence="1">Uncharacterized protein</fullName>
    </submittedName>
</protein>
<comment type="caution">
    <text evidence="1">The sequence shown here is derived from an EMBL/GenBank/DDBJ whole genome shotgun (WGS) entry which is preliminary data.</text>
</comment>
<dbReference type="Proteomes" id="UP001498476">
    <property type="component" value="Unassembled WGS sequence"/>
</dbReference>
<accession>A0ABR1H0F0</accession>
<evidence type="ECO:0000313" key="2">
    <source>
        <dbReference type="Proteomes" id="UP001498476"/>
    </source>
</evidence>
<reference evidence="1 2" key="1">
    <citation type="journal article" date="2025" name="Microbiol. Resour. Announc.">
        <title>Draft genome sequences for Neonectria magnoliae and Neonectria punicea, canker pathogens of Liriodendron tulipifera and Acer saccharum in West Virginia.</title>
        <authorList>
            <person name="Petronek H.M."/>
            <person name="Kasson M.T."/>
            <person name="Metheny A.M."/>
            <person name="Stauder C.M."/>
            <person name="Lovett B."/>
            <person name="Lynch S.C."/>
            <person name="Garnas J.R."/>
            <person name="Kasson L.R."/>
            <person name="Stajich J.E."/>
        </authorList>
    </citation>
    <scope>NUCLEOTIDE SEQUENCE [LARGE SCALE GENOMIC DNA]</scope>
    <source>
        <strain evidence="1 2">NRRL 64653</strain>
    </source>
</reference>
<proteinExistence type="predicted"/>
<name>A0ABR1H0F0_9HYPO</name>
<organism evidence="1 2">
    <name type="scientific">Neonectria punicea</name>
    <dbReference type="NCBI Taxonomy" id="979145"/>
    <lineage>
        <taxon>Eukaryota</taxon>
        <taxon>Fungi</taxon>
        <taxon>Dikarya</taxon>
        <taxon>Ascomycota</taxon>
        <taxon>Pezizomycotina</taxon>
        <taxon>Sordariomycetes</taxon>
        <taxon>Hypocreomycetidae</taxon>
        <taxon>Hypocreales</taxon>
        <taxon>Nectriaceae</taxon>
        <taxon>Neonectria</taxon>
    </lineage>
</organism>
<gene>
    <name evidence="1" type="ORF">QQX98_006590</name>
</gene>
<keyword evidence="2" id="KW-1185">Reference proteome</keyword>